<dbReference type="Proteomes" id="UP001175211">
    <property type="component" value="Unassembled WGS sequence"/>
</dbReference>
<proteinExistence type="predicted"/>
<accession>A0AA39J1H4</accession>
<sequence length="164" mass="18843">MSMIGGGYAGVFGTWYKVMDKKKSIKVTKTAGMDSDQGIHSKDESDPEEQEESCKHWRWDIYAGEEDSEDGYDYQSEWVVKEKLQHGECHNNEENDWENVGQQRHSNKSKATKVDGTDSHEGRSSMLGRLNLSRSWGSDQLRLYLNTLLWESVHDDRALRNPAD</sequence>
<dbReference type="RefSeq" id="XP_060321544.1">
    <property type="nucleotide sequence ID" value="XM_060470681.1"/>
</dbReference>
<name>A0AA39J1H4_ARMTA</name>
<feature type="region of interest" description="Disordered" evidence="1">
    <location>
        <begin position="89"/>
        <end position="129"/>
    </location>
</feature>
<gene>
    <name evidence="2" type="ORF">EV420DRAFT_1489056</name>
</gene>
<feature type="compositionally biased region" description="Basic and acidic residues" evidence="1">
    <location>
        <begin position="112"/>
        <end position="123"/>
    </location>
</feature>
<evidence type="ECO:0000313" key="3">
    <source>
        <dbReference type="Proteomes" id="UP001175211"/>
    </source>
</evidence>
<protein>
    <submittedName>
        <fullName evidence="2">Uncharacterized protein</fullName>
    </submittedName>
</protein>
<organism evidence="2 3">
    <name type="scientific">Armillaria tabescens</name>
    <name type="common">Ringless honey mushroom</name>
    <name type="synonym">Agaricus tabescens</name>
    <dbReference type="NCBI Taxonomy" id="1929756"/>
    <lineage>
        <taxon>Eukaryota</taxon>
        <taxon>Fungi</taxon>
        <taxon>Dikarya</taxon>
        <taxon>Basidiomycota</taxon>
        <taxon>Agaricomycotina</taxon>
        <taxon>Agaricomycetes</taxon>
        <taxon>Agaricomycetidae</taxon>
        <taxon>Agaricales</taxon>
        <taxon>Marasmiineae</taxon>
        <taxon>Physalacriaceae</taxon>
        <taxon>Desarmillaria</taxon>
    </lineage>
</organism>
<dbReference type="GeneID" id="85354229"/>
<comment type="caution">
    <text evidence="2">The sequence shown here is derived from an EMBL/GenBank/DDBJ whole genome shotgun (WGS) entry which is preliminary data.</text>
</comment>
<dbReference type="EMBL" id="JAUEPS010000217">
    <property type="protein sequence ID" value="KAK0433586.1"/>
    <property type="molecule type" value="Genomic_DNA"/>
</dbReference>
<feature type="region of interest" description="Disordered" evidence="1">
    <location>
        <begin position="27"/>
        <end position="55"/>
    </location>
</feature>
<dbReference type="AlphaFoldDB" id="A0AA39J1H4"/>
<evidence type="ECO:0000256" key="1">
    <source>
        <dbReference type="SAM" id="MobiDB-lite"/>
    </source>
</evidence>
<keyword evidence="3" id="KW-1185">Reference proteome</keyword>
<reference evidence="2" key="1">
    <citation type="submission" date="2023-06" db="EMBL/GenBank/DDBJ databases">
        <authorList>
            <consortium name="Lawrence Berkeley National Laboratory"/>
            <person name="Ahrendt S."/>
            <person name="Sahu N."/>
            <person name="Indic B."/>
            <person name="Wong-Bajracharya J."/>
            <person name="Merenyi Z."/>
            <person name="Ke H.-M."/>
            <person name="Monk M."/>
            <person name="Kocsube S."/>
            <person name="Drula E."/>
            <person name="Lipzen A."/>
            <person name="Balint B."/>
            <person name="Henrissat B."/>
            <person name="Andreopoulos B."/>
            <person name="Martin F.M."/>
            <person name="Harder C.B."/>
            <person name="Rigling D."/>
            <person name="Ford K.L."/>
            <person name="Foster G.D."/>
            <person name="Pangilinan J."/>
            <person name="Papanicolaou A."/>
            <person name="Barry K."/>
            <person name="LaButti K."/>
            <person name="Viragh M."/>
            <person name="Koriabine M."/>
            <person name="Yan M."/>
            <person name="Riley R."/>
            <person name="Champramary S."/>
            <person name="Plett K.L."/>
            <person name="Tsai I.J."/>
            <person name="Slot J."/>
            <person name="Sipos G."/>
            <person name="Plett J."/>
            <person name="Nagy L.G."/>
            <person name="Grigoriev I.V."/>
        </authorList>
    </citation>
    <scope>NUCLEOTIDE SEQUENCE</scope>
    <source>
        <strain evidence="2">CCBAS 213</strain>
    </source>
</reference>
<evidence type="ECO:0000313" key="2">
    <source>
        <dbReference type="EMBL" id="KAK0433586.1"/>
    </source>
</evidence>